<evidence type="ECO:0000256" key="12">
    <source>
        <dbReference type="ARBA" id="ARBA00022777"/>
    </source>
</evidence>
<keyword evidence="12 22" id="KW-0418">Kinase</keyword>
<comment type="similarity">
    <text evidence="2">Belongs to the protein kinase superfamily. Ser/Thr protein kinase family.</text>
</comment>
<evidence type="ECO:0000256" key="3">
    <source>
        <dbReference type="ARBA" id="ARBA00012513"/>
    </source>
</evidence>
<evidence type="ECO:0000256" key="16">
    <source>
        <dbReference type="ARBA" id="ARBA00023170"/>
    </source>
</evidence>
<evidence type="ECO:0000256" key="1">
    <source>
        <dbReference type="ARBA" id="ARBA00004479"/>
    </source>
</evidence>
<evidence type="ECO:0000256" key="8">
    <source>
        <dbReference type="ARBA" id="ARBA00022692"/>
    </source>
</evidence>
<dbReference type="InterPro" id="IPR008271">
    <property type="entry name" value="Ser/Thr_kinase_AS"/>
</dbReference>
<feature type="domain" description="Protein kinase" evidence="21">
    <location>
        <begin position="833"/>
        <end position="1096"/>
    </location>
</feature>
<dbReference type="EC" id="2.7.11.1" evidence="3"/>
<evidence type="ECO:0000256" key="10">
    <source>
        <dbReference type="ARBA" id="ARBA00022737"/>
    </source>
</evidence>
<dbReference type="InterPro" id="IPR032675">
    <property type="entry name" value="LRR_dom_sf"/>
</dbReference>
<keyword evidence="14 20" id="KW-1133">Transmembrane helix</keyword>
<dbReference type="GO" id="GO:0005524">
    <property type="term" value="F:ATP binding"/>
    <property type="evidence" value="ECO:0007669"/>
    <property type="project" value="UniProtKB-KW"/>
</dbReference>
<dbReference type="InterPro" id="IPR013210">
    <property type="entry name" value="LRR_N_plant-typ"/>
</dbReference>
<dbReference type="PROSITE" id="PS50011">
    <property type="entry name" value="PROTEIN_KINASE_DOM"/>
    <property type="match status" value="1"/>
</dbReference>
<evidence type="ECO:0000256" key="6">
    <source>
        <dbReference type="ARBA" id="ARBA00022614"/>
    </source>
</evidence>
<keyword evidence="6" id="KW-0433">Leucine-rich repeat</keyword>
<dbReference type="Pfam" id="PF13855">
    <property type="entry name" value="LRR_8"/>
    <property type="match status" value="1"/>
</dbReference>
<comment type="catalytic activity">
    <reaction evidence="19">
        <text>L-seryl-[protein] + ATP = O-phospho-L-seryl-[protein] + ADP + H(+)</text>
        <dbReference type="Rhea" id="RHEA:17989"/>
        <dbReference type="Rhea" id="RHEA-COMP:9863"/>
        <dbReference type="Rhea" id="RHEA-COMP:11604"/>
        <dbReference type="ChEBI" id="CHEBI:15378"/>
        <dbReference type="ChEBI" id="CHEBI:29999"/>
        <dbReference type="ChEBI" id="CHEBI:30616"/>
        <dbReference type="ChEBI" id="CHEBI:83421"/>
        <dbReference type="ChEBI" id="CHEBI:456216"/>
        <dbReference type="EC" id="2.7.11.1"/>
    </reaction>
</comment>
<proteinExistence type="inferred from homology"/>
<evidence type="ECO:0000259" key="21">
    <source>
        <dbReference type="PROSITE" id="PS50011"/>
    </source>
</evidence>
<feature type="transmembrane region" description="Helical" evidence="20">
    <location>
        <begin position="736"/>
        <end position="758"/>
    </location>
</feature>
<dbReference type="Pfam" id="PF00069">
    <property type="entry name" value="Pkinase"/>
    <property type="match status" value="1"/>
</dbReference>
<evidence type="ECO:0000256" key="18">
    <source>
        <dbReference type="ARBA" id="ARBA00047899"/>
    </source>
</evidence>
<reference evidence="22 23" key="1">
    <citation type="journal article" date="2016" name="Sci. Rep.">
        <title>The Dendrobium catenatum Lindl. genome sequence provides insights into polysaccharide synthase, floral development and adaptive evolution.</title>
        <authorList>
            <person name="Zhang G.Q."/>
            <person name="Xu Q."/>
            <person name="Bian C."/>
            <person name="Tsai W.C."/>
            <person name="Yeh C.M."/>
            <person name="Liu K.W."/>
            <person name="Yoshida K."/>
            <person name="Zhang L.S."/>
            <person name="Chang S.B."/>
            <person name="Chen F."/>
            <person name="Shi Y."/>
            <person name="Su Y.Y."/>
            <person name="Zhang Y.Q."/>
            <person name="Chen L.J."/>
            <person name="Yin Y."/>
            <person name="Lin M."/>
            <person name="Huang H."/>
            <person name="Deng H."/>
            <person name="Wang Z.W."/>
            <person name="Zhu S.L."/>
            <person name="Zhao X."/>
            <person name="Deng C."/>
            <person name="Niu S.C."/>
            <person name="Huang J."/>
            <person name="Wang M."/>
            <person name="Liu G.H."/>
            <person name="Yang H.J."/>
            <person name="Xiao X.J."/>
            <person name="Hsiao Y.Y."/>
            <person name="Wu W.L."/>
            <person name="Chen Y.Y."/>
            <person name="Mitsuda N."/>
            <person name="Ohme-Takagi M."/>
            <person name="Luo Y.B."/>
            <person name="Van de Peer Y."/>
            <person name="Liu Z.J."/>
        </authorList>
    </citation>
    <scope>NUCLEOTIDE SEQUENCE [LARGE SCALE GENOMIC DNA]</scope>
    <source>
        <tissue evidence="22">The whole plant</tissue>
    </source>
</reference>
<keyword evidence="11" id="KW-0547">Nucleotide-binding</keyword>
<dbReference type="Proteomes" id="UP000233837">
    <property type="component" value="Unassembled WGS sequence"/>
</dbReference>
<dbReference type="SMART" id="SM00369">
    <property type="entry name" value="LRR_TYP"/>
    <property type="match status" value="5"/>
</dbReference>
<dbReference type="GO" id="GO:0004674">
    <property type="term" value="F:protein serine/threonine kinase activity"/>
    <property type="evidence" value="ECO:0007669"/>
    <property type="project" value="UniProtKB-KW"/>
</dbReference>
<protein>
    <recommendedName>
        <fullName evidence="3">non-specific serine/threonine protein kinase</fullName>
        <ecNumber evidence="3">2.7.11.1</ecNumber>
    </recommendedName>
</protein>
<evidence type="ECO:0000256" key="20">
    <source>
        <dbReference type="SAM" id="Phobius"/>
    </source>
</evidence>
<sequence>MSENIQPFPFFLLFFFVFSPNPYSSISFIITAATASNLPPLKPPPPPPEKEVILDLKNFLLVNNRINPGQYAGWNESDPSPCRWFGISCNSNGRITGINLNNSNINGSIFPHFYLLPELTHLDLSSNSYFGQIPTELTQCRGLRYLNLSHNFIDGELILSGFPLLNTLDASFNRLKGRFLDTFPEKCGSLVFIDISSNNFTGEIGDYFDGCRAGLRYLDLSLNGFTGELWRGFWFLREFSASDNHFRGVISPETFPARCNLEALDLSGNTLSGNFPDSIANCSNLTSLNIWGNFFTGSIPSGVGLLTELESLFLGNNSFERDLPVKLLNCKKLKFLDLSRNQFGGEIQEIFGELTSLNFLILHSNSYTAGIEESGVLNLPNLLRLDLSFNNFSRKLPAAAADMPVIMLLILSHNDFYGGIPPEYGGISTLQVLDLSFNRLSGEIPPQVGNLTSLLWLMLANNEITGEIPMEIGQCSSLIWLNLANNSLSGRIPPEISTTGRSPLPTFAKNKRFGDLAAGSSECLTLKRWFPASFQPFSFIYNGMTRKRCSKTWDQLLKGIGLFPVCLNSSKPFQTLDSSGYLRLSSNLLYGELPPEIGSMKRLSLLEIEGNDLSGLLPSKIGSLPLIELDVSNNQFSGQIPPAIGQIQCLQSLDLSLNNFSGEFPYSLNDLSFLNKFNVSFNPLLYGVIPMSSHITTFGNSSFFGDPLISFYPQNAMPPPSTTVYGRQSSGNMISLWVFVALTLFSLLFGIAFLFLCLTSRSRSAIDPLLHSNQDPTFSQSENLILDQNSIFPSPSGSSSSQPSSVPIVSVRVYGMNKTAFTYPDIVAATQNFSSDKLIGRGGCGEVYSGDLPDGRRVAIKKLQRGGYEGERQFRAEMETLAGGHPNLVALHGWCLAGFKKLLIYEYMEGGSLEDVIKDQNGFQWEQRMAAAVAVAQALVYLHHDCSPAVLHRDVKASNVLMDGKGGVKLTDFGLARVVVDGTSHVSTVVAGTVGYVAPEYGQTWKATTKGDVYSFGVLLMELGTARRAVEEGEEEGLVEWWRRVGVEGVMAGMEGWGEEGREVMRALVRVGISCAAEAPLRRPEMREVLTLLLSVASREEKCGSLQLTG</sequence>
<evidence type="ECO:0000256" key="4">
    <source>
        <dbReference type="ARBA" id="ARBA00022527"/>
    </source>
</evidence>
<evidence type="ECO:0000313" key="22">
    <source>
        <dbReference type="EMBL" id="PKU70986.1"/>
    </source>
</evidence>
<dbReference type="FunFam" id="3.80.10.10:FF:000041">
    <property type="entry name" value="LRR receptor-like serine/threonine-protein kinase ERECTA"/>
    <property type="match status" value="2"/>
</dbReference>
<dbReference type="InterPro" id="IPR003591">
    <property type="entry name" value="Leu-rich_rpt_typical-subtyp"/>
</dbReference>
<dbReference type="FunFam" id="3.80.10.10:FF:000691">
    <property type="entry name" value="Putative LRR receptor-like serine/threonine-protein kinase"/>
    <property type="match status" value="1"/>
</dbReference>
<evidence type="ECO:0000313" key="23">
    <source>
        <dbReference type="Proteomes" id="UP000233837"/>
    </source>
</evidence>
<reference evidence="22 23" key="2">
    <citation type="journal article" date="2017" name="Nature">
        <title>The Apostasia genome and the evolution of orchids.</title>
        <authorList>
            <person name="Zhang G.Q."/>
            <person name="Liu K.W."/>
            <person name="Li Z."/>
            <person name="Lohaus R."/>
            <person name="Hsiao Y.Y."/>
            <person name="Niu S.C."/>
            <person name="Wang J.Y."/>
            <person name="Lin Y.C."/>
            <person name="Xu Q."/>
            <person name="Chen L.J."/>
            <person name="Yoshida K."/>
            <person name="Fujiwara S."/>
            <person name="Wang Z.W."/>
            <person name="Zhang Y.Q."/>
            <person name="Mitsuda N."/>
            <person name="Wang M."/>
            <person name="Liu G.H."/>
            <person name="Pecoraro L."/>
            <person name="Huang H.X."/>
            <person name="Xiao X.J."/>
            <person name="Lin M."/>
            <person name="Wu X.Y."/>
            <person name="Wu W.L."/>
            <person name="Chen Y.Y."/>
            <person name="Chang S.B."/>
            <person name="Sakamoto S."/>
            <person name="Ohme-Takagi M."/>
            <person name="Yagi M."/>
            <person name="Zeng S.J."/>
            <person name="Shen C.Y."/>
            <person name="Yeh C.M."/>
            <person name="Luo Y.B."/>
            <person name="Tsai W.C."/>
            <person name="Van de Peer Y."/>
            <person name="Liu Z.J."/>
        </authorList>
    </citation>
    <scope>NUCLEOTIDE SEQUENCE [LARGE SCALE GENOMIC DNA]</scope>
    <source>
        <tissue evidence="22">The whole plant</tissue>
    </source>
</reference>
<keyword evidence="7" id="KW-0808">Transferase</keyword>
<dbReference type="Pfam" id="PF00560">
    <property type="entry name" value="LRR_1"/>
    <property type="match status" value="5"/>
</dbReference>
<evidence type="ECO:0000256" key="13">
    <source>
        <dbReference type="ARBA" id="ARBA00022840"/>
    </source>
</evidence>
<dbReference type="EMBL" id="KZ502899">
    <property type="protein sequence ID" value="PKU70986.1"/>
    <property type="molecule type" value="Genomic_DNA"/>
</dbReference>
<dbReference type="SUPFAM" id="SSF56112">
    <property type="entry name" value="Protein kinase-like (PK-like)"/>
    <property type="match status" value="1"/>
</dbReference>
<evidence type="ECO:0000256" key="19">
    <source>
        <dbReference type="ARBA" id="ARBA00048679"/>
    </source>
</evidence>
<dbReference type="InterPro" id="IPR050647">
    <property type="entry name" value="Plant_LRR-RLKs"/>
</dbReference>
<keyword evidence="4" id="KW-0723">Serine/threonine-protein kinase</keyword>
<dbReference type="SMART" id="SM00220">
    <property type="entry name" value="S_TKc"/>
    <property type="match status" value="1"/>
</dbReference>
<keyword evidence="13" id="KW-0067">ATP-binding</keyword>
<organism evidence="22 23">
    <name type="scientific">Dendrobium catenatum</name>
    <dbReference type="NCBI Taxonomy" id="906689"/>
    <lineage>
        <taxon>Eukaryota</taxon>
        <taxon>Viridiplantae</taxon>
        <taxon>Streptophyta</taxon>
        <taxon>Embryophyta</taxon>
        <taxon>Tracheophyta</taxon>
        <taxon>Spermatophyta</taxon>
        <taxon>Magnoliopsida</taxon>
        <taxon>Liliopsida</taxon>
        <taxon>Asparagales</taxon>
        <taxon>Orchidaceae</taxon>
        <taxon>Epidendroideae</taxon>
        <taxon>Malaxideae</taxon>
        <taxon>Dendrobiinae</taxon>
        <taxon>Dendrobium</taxon>
    </lineage>
</organism>
<comment type="catalytic activity">
    <reaction evidence="18">
        <text>L-threonyl-[protein] + ATP = O-phospho-L-threonyl-[protein] + ADP + H(+)</text>
        <dbReference type="Rhea" id="RHEA:46608"/>
        <dbReference type="Rhea" id="RHEA-COMP:11060"/>
        <dbReference type="Rhea" id="RHEA-COMP:11605"/>
        <dbReference type="ChEBI" id="CHEBI:15378"/>
        <dbReference type="ChEBI" id="CHEBI:30013"/>
        <dbReference type="ChEBI" id="CHEBI:30616"/>
        <dbReference type="ChEBI" id="CHEBI:61977"/>
        <dbReference type="ChEBI" id="CHEBI:456216"/>
        <dbReference type="EC" id="2.7.11.1"/>
    </reaction>
</comment>
<keyword evidence="8 20" id="KW-0812">Transmembrane</keyword>
<evidence type="ECO:0000256" key="15">
    <source>
        <dbReference type="ARBA" id="ARBA00023136"/>
    </source>
</evidence>
<dbReference type="GO" id="GO:0033612">
    <property type="term" value="F:receptor serine/threonine kinase binding"/>
    <property type="evidence" value="ECO:0007669"/>
    <property type="project" value="TreeGrafter"/>
</dbReference>
<dbReference type="Gene3D" id="3.30.200.20">
    <property type="entry name" value="Phosphorylase Kinase, domain 1"/>
    <property type="match status" value="1"/>
</dbReference>
<dbReference type="SUPFAM" id="SSF52047">
    <property type="entry name" value="RNI-like"/>
    <property type="match status" value="1"/>
</dbReference>
<dbReference type="GO" id="GO:0016020">
    <property type="term" value="C:membrane"/>
    <property type="evidence" value="ECO:0007669"/>
    <property type="project" value="UniProtKB-SubCell"/>
</dbReference>
<dbReference type="Gene3D" id="3.80.10.10">
    <property type="entry name" value="Ribonuclease Inhibitor"/>
    <property type="match status" value="3"/>
</dbReference>
<dbReference type="Pfam" id="PF08263">
    <property type="entry name" value="LRRNT_2"/>
    <property type="match status" value="1"/>
</dbReference>
<evidence type="ECO:0000256" key="9">
    <source>
        <dbReference type="ARBA" id="ARBA00022729"/>
    </source>
</evidence>
<evidence type="ECO:0000256" key="14">
    <source>
        <dbReference type="ARBA" id="ARBA00022989"/>
    </source>
</evidence>
<evidence type="ECO:0000256" key="7">
    <source>
        <dbReference type="ARBA" id="ARBA00022679"/>
    </source>
</evidence>
<keyword evidence="16 22" id="KW-0675">Receptor</keyword>
<dbReference type="AlphaFoldDB" id="A0A2I0W5P5"/>
<evidence type="ECO:0000256" key="11">
    <source>
        <dbReference type="ARBA" id="ARBA00022741"/>
    </source>
</evidence>
<dbReference type="Gene3D" id="1.10.510.10">
    <property type="entry name" value="Transferase(Phosphotransferase) domain 1"/>
    <property type="match status" value="1"/>
</dbReference>
<dbReference type="PROSITE" id="PS00108">
    <property type="entry name" value="PROTEIN_KINASE_ST"/>
    <property type="match status" value="1"/>
</dbReference>
<accession>A0A2I0W5P5</accession>
<keyword evidence="23" id="KW-1185">Reference proteome</keyword>
<evidence type="ECO:0000256" key="5">
    <source>
        <dbReference type="ARBA" id="ARBA00022553"/>
    </source>
</evidence>
<keyword evidence="17" id="KW-0325">Glycoprotein</keyword>
<dbReference type="PANTHER" id="PTHR48056">
    <property type="entry name" value="LRR RECEPTOR-LIKE SERINE/THREONINE-PROTEIN KINASE-RELATED"/>
    <property type="match status" value="1"/>
</dbReference>
<dbReference type="InterPro" id="IPR011009">
    <property type="entry name" value="Kinase-like_dom_sf"/>
</dbReference>
<dbReference type="FunFam" id="1.10.510.10:FF:000388">
    <property type="entry name" value="Leucine-rich repeat receptor-like tyrosine-protein kinase PXC3"/>
    <property type="match status" value="1"/>
</dbReference>
<evidence type="ECO:0000256" key="17">
    <source>
        <dbReference type="ARBA" id="ARBA00023180"/>
    </source>
</evidence>
<keyword evidence="10" id="KW-0677">Repeat</keyword>
<keyword evidence="9" id="KW-0732">Signal</keyword>
<gene>
    <name evidence="22" type="ORF">MA16_Dca025802</name>
</gene>
<dbReference type="SUPFAM" id="SSF52058">
    <property type="entry name" value="L domain-like"/>
    <property type="match status" value="2"/>
</dbReference>
<evidence type="ECO:0000256" key="2">
    <source>
        <dbReference type="ARBA" id="ARBA00008684"/>
    </source>
</evidence>
<dbReference type="InterPro" id="IPR001611">
    <property type="entry name" value="Leu-rich_rpt"/>
</dbReference>
<comment type="subcellular location">
    <subcellularLocation>
        <location evidence="1">Membrane</location>
        <topology evidence="1">Single-pass type I membrane protein</topology>
    </subcellularLocation>
</comment>
<dbReference type="OrthoDB" id="10022853at2759"/>
<dbReference type="FunFam" id="3.30.200.20:FF:000309">
    <property type="entry name" value="Leucine-rich repeat receptor protein kinase MSP1"/>
    <property type="match status" value="1"/>
</dbReference>
<keyword evidence="15 20" id="KW-0472">Membrane</keyword>
<name>A0A2I0W5P5_9ASPA</name>
<dbReference type="PANTHER" id="PTHR48056:SF89">
    <property type="entry name" value="OS06G0585982 PROTEIN"/>
    <property type="match status" value="1"/>
</dbReference>
<dbReference type="InterPro" id="IPR000719">
    <property type="entry name" value="Prot_kinase_dom"/>
</dbReference>
<keyword evidence="5" id="KW-0597">Phosphoprotein</keyword>